<dbReference type="CDD" id="cd00170">
    <property type="entry name" value="SEC14"/>
    <property type="match status" value="1"/>
</dbReference>
<evidence type="ECO:0000313" key="2">
    <source>
        <dbReference type="EMBL" id="CAB9522156.1"/>
    </source>
</evidence>
<keyword evidence="3" id="KW-1185">Reference proteome</keyword>
<dbReference type="Gene3D" id="3.40.525.10">
    <property type="entry name" value="CRAL-TRIO lipid binding domain"/>
    <property type="match status" value="1"/>
</dbReference>
<dbReference type="SMART" id="SM00516">
    <property type="entry name" value="SEC14"/>
    <property type="match status" value="1"/>
</dbReference>
<dbReference type="PANTHER" id="PTHR45657">
    <property type="entry name" value="CRAL-TRIO DOMAIN-CONTAINING PROTEIN YKL091C-RELATED"/>
    <property type="match status" value="1"/>
</dbReference>
<dbReference type="PROSITE" id="PS50191">
    <property type="entry name" value="CRAL_TRIO"/>
    <property type="match status" value="1"/>
</dbReference>
<organism evidence="2 3">
    <name type="scientific">Seminavis robusta</name>
    <dbReference type="NCBI Taxonomy" id="568900"/>
    <lineage>
        <taxon>Eukaryota</taxon>
        <taxon>Sar</taxon>
        <taxon>Stramenopiles</taxon>
        <taxon>Ochrophyta</taxon>
        <taxon>Bacillariophyta</taxon>
        <taxon>Bacillariophyceae</taxon>
        <taxon>Bacillariophycidae</taxon>
        <taxon>Naviculales</taxon>
        <taxon>Naviculaceae</taxon>
        <taxon>Seminavis</taxon>
    </lineage>
</organism>
<gene>
    <name evidence="2" type="ORF">SEMRO_1272_G258250.1</name>
</gene>
<dbReference type="EMBL" id="CAICTM010001270">
    <property type="protein sequence ID" value="CAB9522156.1"/>
    <property type="molecule type" value="Genomic_DNA"/>
</dbReference>
<dbReference type="PANTHER" id="PTHR45657:SF1">
    <property type="entry name" value="CRAL-TRIO DOMAIN-CONTAINING PROTEIN YKL091C-RELATED"/>
    <property type="match status" value="1"/>
</dbReference>
<accession>A0A9N8EIW3</accession>
<dbReference type="InterPro" id="IPR036865">
    <property type="entry name" value="CRAL-TRIO_dom_sf"/>
</dbReference>
<sequence>MAGQEGWAQDDGTMSTITATDNRVPVVSVCCGRSGKRRKFKLKKALRKTVFWKRRNKYFDAQVGNVEAWAGDELEQQESFGFFYFDAQEDVISDYDYNLHLGDLSLRSKKKGAPSTIPEEQLDEASILTPKQKTTSIPIEELTPENATIEQLLQELQNPSFKSPKTGQSGYPGGFTPEQLEQVEIFLRGLEEAKKTNPGIYEQVYSYLDVEDMPMTISRCIRATKFNAQEMLDRLIANQEQFDHAKSKQFYPNVDEAIGAPFSVFLSQYPFVGLGRSNQSLPVNYFQAGKINPEGIMALTTVDQLEGYYWWSFMYKFKRELREARLHAPDKTPSYGLCEAVTIIDLQGLSASALSSDTMDVIKLSSKIADFYPETLHKMLIVNAPGFFAMSWGIIKKFIDPQTAARIQIFSNKNKALKALQEMVDIDEIPSDYGGNNKTIKEALMNWSTDPLLLRQEVELLYIKRRGKAHGKQSWELKEGERVDITVYTRSASGAKITVKKDDNEVQSVEAFCAMEGDTIKSNNCKIDMGDLVGPCTLSLEADDLDTVDKKHHKESRGYFLVVGDVKKVV</sequence>
<proteinExistence type="predicted"/>
<name>A0A9N8EIW3_9STRA</name>
<dbReference type="InterPro" id="IPR051026">
    <property type="entry name" value="PI/PC_transfer"/>
</dbReference>
<dbReference type="Proteomes" id="UP001153069">
    <property type="component" value="Unassembled WGS sequence"/>
</dbReference>
<feature type="domain" description="CRAL-TRIO" evidence="1">
    <location>
        <begin position="261"/>
        <end position="441"/>
    </location>
</feature>
<dbReference type="AlphaFoldDB" id="A0A9N8EIW3"/>
<reference evidence="2" key="1">
    <citation type="submission" date="2020-06" db="EMBL/GenBank/DDBJ databases">
        <authorList>
            <consortium name="Plant Systems Biology data submission"/>
        </authorList>
    </citation>
    <scope>NUCLEOTIDE SEQUENCE</scope>
    <source>
        <strain evidence="2">D6</strain>
    </source>
</reference>
<evidence type="ECO:0000259" key="1">
    <source>
        <dbReference type="PROSITE" id="PS50191"/>
    </source>
</evidence>
<dbReference type="Pfam" id="PF00650">
    <property type="entry name" value="CRAL_TRIO"/>
    <property type="match status" value="1"/>
</dbReference>
<evidence type="ECO:0000313" key="3">
    <source>
        <dbReference type="Proteomes" id="UP001153069"/>
    </source>
</evidence>
<dbReference type="InterPro" id="IPR001251">
    <property type="entry name" value="CRAL-TRIO_dom"/>
</dbReference>
<protein>
    <submittedName>
        <fullName evidence="2">Phosphatidylinositol/phosphatidylcholine transfer protein</fullName>
    </submittedName>
</protein>
<dbReference type="OrthoDB" id="59899at2759"/>
<dbReference type="SUPFAM" id="SSF52087">
    <property type="entry name" value="CRAL/TRIO domain"/>
    <property type="match status" value="1"/>
</dbReference>
<comment type="caution">
    <text evidence="2">The sequence shown here is derived from an EMBL/GenBank/DDBJ whole genome shotgun (WGS) entry which is preliminary data.</text>
</comment>